<gene>
    <name evidence="8" type="ORF">DFR56_104162</name>
</gene>
<dbReference type="InterPro" id="IPR040919">
    <property type="entry name" value="Asparaginase_C"/>
</dbReference>
<keyword evidence="9" id="KW-1185">Reference proteome</keyword>
<dbReference type="PRINTS" id="PR00139">
    <property type="entry name" value="ASNGLNASE"/>
</dbReference>
<dbReference type="Gene3D" id="3.40.50.40">
    <property type="match status" value="1"/>
</dbReference>
<dbReference type="InterPro" id="IPR036152">
    <property type="entry name" value="Asp/glu_Ase-like_sf"/>
</dbReference>
<evidence type="ECO:0000259" key="6">
    <source>
        <dbReference type="Pfam" id="PF00710"/>
    </source>
</evidence>
<dbReference type="Gene3D" id="3.40.50.1170">
    <property type="entry name" value="L-asparaginase, N-terminal domain"/>
    <property type="match status" value="1"/>
</dbReference>
<sequence>MKKIKVIEMGGTISAHGKNRLDLKDYQSGEYTGSDFLKAIPEIENVANVSFESFLQVSSTEVNADHWIQLRNKVTKCLLEENFDGVVITHGTNTLEETAYFLHLTVPSDKPIVFVGAQRPFTALSSDAHLNLLQAIRVAASDEAINRGVLVVLNDEISSAREVTKTNTYRLEAFQSGQVGYLGFIDPDQKVHFYRQPTKKHTIHSEFATLQFDKFDNVEIIYSYAGATGQLIEHLIEGGYYRGIVTAGTGAGLVSPSEMNALQKATESGIFVVRSSRVGNGRVMPIDPYEKYHFISGDNLLPQKARILLMLCMLKYNKMDDIQAIFNEY</sequence>
<evidence type="ECO:0000256" key="1">
    <source>
        <dbReference type="ARBA" id="ARBA00010518"/>
    </source>
</evidence>
<feature type="domain" description="Asparaginase/glutaminase C-terminal" evidence="7">
    <location>
        <begin position="217"/>
        <end position="326"/>
    </location>
</feature>
<evidence type="ECO:0000256" key="4">
    <source>
        <dbReference type="PIRSR" id="PIRSR001220-1"/>
    </source>
</evidence>
<evidence type="ECO:0000256" key="3">
    <source>
        <dbReference type="ARBA" id="ARBA00022801"/>
    </source>
</evidence>
<dbReference type="Proteomes" id="UP000247978">
    <property type="component" value="Unassembled WGS sequence"/>
</dbReference>
<dbReference type="SUPFAM" id="SSF53774">
    <property type="entry name" value="Glutaminase/Asparaginase"/>
    <property type="match status" value="1"/>
</dbReference>
<dbReference type="PANTHER" id="PTHR11707">
    <property type="entry name" value="L-ASPARAGINASE"/>
    <property type="match status" value="1"/>
</dbReference>
<dbReference type="InterPro" id="IPR037152">
    <property type="entry name" value="L-asparaginase_N_sf"/>
</dbReference>
<dbReference type="GO" id="GO:0004067">
    <property type="term" value="F:asparaginase activity"/>
    <property type="evidence" value="ECO:0007669"/>
    <property type="project" value="UniProtKB-UniRule"/>
</dbReference>
<dbReference type="PIRSF" id="PIRSF500176">
    <property type="entry name" value="L_ASNase"/>
    <property type="match status" value="1"/>
</dbReference>
<protein>
    <submittedName>
        <fullName evidence="8">Asparaginase</fullName>
    </submittedName>
</protein>
<evidence type="ECO:0000256" key="2">
    <source>
        <dbReference type="ARBA" id="ARBA00011881"/>
    </source>
</evidence>
<dbReference type="CDD" id="cd08964">
    <property type="entry name" value="L-asparaginase_II"/>
    <property type="match status" value="1"/>
</dbReference>
<dbReference type="NCBIfam" id="TIGR00520">
    <property type="entry name" value="asnASE_II"/>
    <property type="match status" value="1"/>
</dbReference>
<dbReference type="RefSeq" id="WP_110394834.1">
    <property type="nucleotide sequence ID" value="NZ_JBHUHB010000001.1"/>
</dbReference>
<dbReference type="AlphaFoldDB" id="A0A2V3W4N1"/>
<feature type="domain" description="L-asparaginase N-terminal" evidence="6">
    <location>
        <begin position="3"/>
        <end position="198"/>
    </location>
</feature>
<dbReference type="OrthoDB" id="9788068at2"/>
<name>A0A2V3W4N1_9BACI</name>
<dbReference type="EMBL" id="QJJQ01000004">
    <property type="protein sequence ID" value="PXW88011.1"/>
    <property type="molecule type" value="Genomic_DNA"/>
</dbReference>
<dbReference type="FunFam" id="3.40.50.1170:FF:000001">
    <property type="entry name" value="L-asparaginase 2"/>
    <property type="match status" value="1"/>
</dbReference>
<organism evidence="8 9">
    <name type="scientific">Pseudogracilibacillus auburnensis</name>
    <dbReference type="NCBI Taxonomy" id="1494959"/>
    <lineage>
        <taxon>Bacteria</taxon>
        <taxon>Bacillati</taxon>
        <taxon>Bacillota</taxon>
        <taxon>Bacilli</taxon>
        <taxon>Bacillales</taxon>
        <taxon>Bacillaceae</taxon>
        <taxon>Pseudogracilibacillus</taxon>
    </lineage>
</organism>
<dbReference type="SMART" id="SM00870">
    <property type="entry name" value="Asparaginase"/>
    <property type="match status" value="1"/>
</dbReference>
<dbReference type="InterPro" id="IPR027474">
    <property type="entry name" value="L-asparaginase_N"/>
</dbReference>
<proteinExistence type="inferred from homology"/>
<comment type="subunit">
    <text evidence="2">Homotetramer.</text>
</comment>
<evidence type="ECO:0000313" key="9">
    <source>
        <dbReference type="Proteomes" id="UP000247978"/>
    </source>
</evidence>
<comment type="similarity">
    <text evidence="1 5">Belongs to the asparaginase 1 family.</text>
</comment>
<reference evidence="8 9" key="1">
    <citation type="submission" date="2018-05" db="EMBL/GenBank/DDBJ databases">
        <title>Genomic Encyclopedia of Type Strains, Phase IV (KMG-IV): sequencing the most valuable type-strain genomes for metagenomic binning, comparative biology and taxonomic classification.</title>
        <authorList>
            <person name="Goeker M."/>
        </authorList>
    </citation>
    <scope>NUCLEOTIDE SEQUENCE [LARGE SCALE GENOMIC DNA]</scope>
    <source>
        <strain evidence="8 9">DSM 28556</strain>
    </source>
</reference>
<accession>A0A2V3W4N1</accession>
<dbReference type="PROSITE" id="PS51732">
    <property type="entry name" value="ASN_GLN_ASE_3"/>
    <property type="match status" value="1"/>
</dbReference>
<keyword evidence="3" id="KW-0378">Hydrolase</keyword>
<dbReference type="InterPro" id="IPR006034">
    <property type="entry name" value="Asparaginase/glutaminase-like"/>
</dbReference>
<evidence type="ECO:0000259" key="7">
    <source>
        <dbReference type="Pfam" id="PF17763"/>
    </source>
</evidence>
<dbReference type="PIRSF" id="PIRSF001220">
    <property type="entry name" value="L-ASNase_gatD"/>
    <property type="match status" value="1"/>
</dbReference>
<evidence type="ECO:0000256" key="5">
    <source>
        <dbReference type="RuleBase" id="RU004456"/>
    </source>
</evidence>
<dbReference type="InterPro" id="IPR027473">
    <property type="entry name" value="L-asparaginase_C"/>
</dbReference>
<evidence type="ECO:0000313" key="8">
    <source>
        <dbReference type="EMBL" id="PXW88011.1"/>
    </source>
</evidence>
<dbReference type="GO" id="GO:0006528">
    <property type="term" value="P:asparagine metabolic process"/>
    <property type="evidence" value="ECO:0007669"/>
    <property type="project" value="InterPro"/>
</dbReference>
<feature type="active site" description="O-isoaspartyl threonine intermediate" evidence="4">
    <location>
        <position position="12"/>
    </location>
</feature>
<dbReference type="InterPro" id="IPR004550">
    <property type="entry name" value="AsnASE_II"/>
</dbReference>
<dbReference type="PANTHER" id="PTHR11707:SF28">
    <property type="entry name" value="60 KDA LYSOPHOSPHOLIPASE"/>
    <property type="match status" value="1"/>
</dbReference>
<dbReference type="Pfam" id="PF00710">
    <property type="entry name" value="Asparaginase"/>
    <property type="match status" value="1"/>
</dbReference>
<dbReference type="Pfam" id="PF17763">
    <property type="entry name" value="Asparaginase_C"/>
    <property type="match status" value="1"/>
</dbReference>
<comment type="caution">
    <text evidence="8">The sequence shown here is derived from an EMBL/GenBank/DDBJ whole genome shotgun (WGS) entry which is preliminary data.</text>
</comment>